<comment type="caution">
    <text evidence="1">The sequence shown here is derived from an EMBL/GenBank/DDBJ whole genome shotgun (WGS) entry which is preliminary data.</text>
</comment>
<organism evidence="1 2">
    <name type="scientific">Podospora didyma</name>
    <dbReference type="NCBI Taxonomy" id="330526"/>
    <lineage>
        <taxon>Eukaryota</taxon>
        <taxon>Fungi</taxon>
        <taxon>Dikarya</taxon>
        <taxon>Ascomycota</taxon>
        <taxon>Pezizomycotina</taxon>
        <taxon>Sordariomycetes</taxon>
        <taxon>Sordariomycetidae</taxon>
        <taxon>Sordariales</taxon>
        <taxon>Podosporaceae</taxon>
        <taxon>Podospora</taxon>
    </lineage>
</organism>
<dbReference type="PANTHER" id="PTHR36839:SF1">
    <property type="entry name" value="METALLO-BETA-LACTAMASE FAMILY PROTEIN (AFU_ORTHOLOGUE AFUA_5G12770)"/>
    <property type="match status" value="1"/>
</dbReference>
<reference evidence="1" key="1">
    <citation type="journal article" date="2023" name="Mol. Phylogenet. Evol.">
        <title>Genome-scale phylogeny and comparative genomics of the fungal order Sordariales.</title>
        <authorList>
            <person name="Hensen N."/>
            <person name="Bonometti L."/>
            <person name="Westerberg I."/>
            <person name="Brannstrom I.O."/>
            <person name="Guillou S."/>
            <person name="Cros-Aarteil S."/>
            <person name="Calhoun S."/>
            <person name="Haridas S."/>
            <person name="Kuo A."/>
            <person name="Mondo S."/>
            <person name="Pangilinan J."/>
            <person name="Riley R."/>
            <person name="LaButti K."/>
            <person name="Andreopoulos B."/>
            <person name="Lipzen A."/>
            <person name="Chen C."/>
            <person name="Yan M."/>
            <person name="Daum C."/>
            <person name="Ng V."/>
            <person name="Clum A."/>
            <person name="Steindorff A."/>
            <person name="Ohm R.A."/>
            <person name="Martin F."/>
            <person name="Silar P."/>
            <person name="Natvig D.O."/>
            <person name="Lalanne C."/>
            <person name="Gautier V."/>
            <person name="Ament-Velasquez S.L."/>
            <person name="Kruys A."/>
            <person name="Hutchinson M.I."/>
            <person name="Powell A.J."/>
            <person name="Barry K."/>
            <person name="Miller A.N."/>
            <person name="Grigoriev I.V."/>
            <person name="Debuchy R."/>
            <person name="Gladieux P."/>
            <person name="Hiltunen Thoren M."/>
            <person name="Johannesson H."/>
        </authorList>
    </citation>
    <scope>NUCLEOTIDE SEQUENCE</scope>
    <source>
        <strain evidence="1">CBS 232.78</strain>
    </source>
</reference>
<dbReference type="Proteomes" id="UP001285441">
    <property type="component" value="Unassembled WGS sequence"/>
</dbReference>
<dbReference type="EMBL" id="JAULSW010000001">
    <property type="protein sequence ID" value="KAK3393649.1"/>
    <property type="molecule type" value="Genomic_DNA"/>
</dbReference>
<evidence type="ECO:0008006" key="3">
    <source>
        <dbReference type="Google" id="ProtNLM"/>
    </source>
</evidence>
<dbReference type="InterPro" id="IPR036866">
    <property type="entry name" value="RibonucZ/Hydroxyglut_hydro"/>
</dbReference>
<keyword evidence="2" id="KW-1185">Reference proteome</keyword>
<evidence type="ECO:0000313" key="2">
    <source>
        <dbReference type="Proteomes" id="UP001285441"/>
    </source>
</evidence>
<evidence type="ECO:0000313" key="1">
    <source>
        <dbReference type="EMBL" id="KAK3393649.1"/>
    </source>
</evidence>
<reference evidence="1" key="2">
    <citation type="submission" date="2023-06" db="EMBL/GenBank/DDBJ databases">
        <authorList>
            <consortium name="Lawrence Berkeley National Laboratory"/>
            <person name="Haridas S."/>
            <person name="Hensen N."/>
            <person name="Bonometti L."/>
            <person name="Westerberg I."/>
            <person name="Brannstrom I.O."/>
            <person name="Guillou S."/>
            <person name="Cros-Aarteil S."/>
            <person name="Calhoun S."/>
            <person name="Kuo A."/>
            <person name="Mondo S."/>
            <person name="Pangilinan J."/>
            <person name="Riley R."/>
            <person name="LaButti K."/>
            <person name="Andreopoulos B."/>
            <person name="Lipzen A."/>
            <person name="Chen C."/>
            <person name="Yanf M."/>
            <person name="Daum C."/>
            <person name="Ng V."/>
            <person name="Clum A."/>
            <person name="Steindorff A."/>
            <person name="Ohm R."/>
            <person name="Martin F."/>
            <person name="Silar P."/>
            <person name="Natvig D."/>
            <person name="Lalanne C."/>
            <person name="Gautier V."/>
            <person name="Ament-velasquez S.L."/>
            <person name="Kruys A."/>
            <person name="Hutchinson M.I."/>
            <person name="Powell A.J."/>
            <person name="Barry K."/>
            <person name="Miller A.N."/>
            <person name="Grigoriev I.V."/>
            <person name="Debuchy R."/>
            <person name="Gladieux P."/>
            <person name="Thoren M.H."/>
            <person name="Johannesson H."/>
        </authorList>
    </citation>
    <scope>NUCLEOTIDE SEQUENCE</scope>
    <source>
        <strain evidence="1">CBS 232.78</strain>
    </source>
</reference>
<sequence>MNACDPLSAPGFLICTACDEATISTIENKYGGIHCIVISHPHYYSTHVEWAEAFGCPVYLAAEDKQWLARKSERQGFLTETETSIEVEGVDTEVKAIKLGGHFPGSLVLLFDNHLLIADTLMTTLAGLGNWRANALGEPRDRPADMNSFSFMWSIPNMIPLSADEIASMWAILKHYDFSSTHGAFLGQDVEDANIKARVLRSMQIHIKHMGYAGGREHPLLSSSA</sequence>
<dbReference type="PANTHER" id="PTHR36839">
    <property type="entry name" value="METALLO-BETA-LACTAMASE FAMILY PROTEIN (AFU_ORTHOLOGUE AFUA_5G12770)"/>
    <property type="match status" value="1"/>
</dbReference>
<protein>
    <recommendedName>
        <fullName evidence="3">Metallo-beta-lactamase domain-containing protein</fullName>
    </recommendedName>
</protein>
<name>A0AAE0P5H2_9PEZI</name>
<accession>A0AAE0P5H2</accession>
<gene>
    <name evidence="1" type="ORF">B0H63DRAFT_531507</name>
</gene>
<dbReference type="SUPFAM" id="SSF56281">
    <property type="entry name" value="Metallo-hydrolase/oxidoreductase"/>
    <property type="match status" value="1"/>
</dbReference>
<proteinExistence type="predicted"/>
<dbReference type="AlphaFoldDB" id="A0AAE0P5H2"/>
<dbReference type="Gene3D" id="3.60.15.10">
    <property type="entry name" value="Ribonuclease Z/Hydroxyacylglutathione hydrolase-like"/>
    <property type="match status" value="1"/>
</dbReference>